<evidence type="ECO:0000313" key="1">
    <source>
        <dbReference type="EMBL" id="WWQ68296.1"/>
    </source>
</evidence>
<protein>
    <submittedName>
        <fullName evidence="1">Uncharacterized protein</fullName>
    </submittedName>
</protein>
<proteinExistence type="predicted"/>
<gene>
    <name evidence="1" type="ORF">V2W30_36505</name>
</gene>
<accession>A0ACD5AM68</accession>
<evidence type="ECO:0000313" key="2">
    <source>
        <dbReference type="Proteomes" id="UP001432251"/>
    </source>
</evidence>
<dbReference type="Proteomes" id="UP001432251">
    <property type="component" value="Chromosome"/>
</dbReference>
<dbReference type="EMBL" id="CP146022">
    <property type="protein sequence ID" value="WWQ68296.1"/>
    <property type="molecule type" value="Genomic_DNA"/>
</dbReference>
<name>A0ACD5AM68_9ACTN</name>
<keyword evidence="2" id="KW-1185">Reference proteome</keyword>
<organism evidence="1 2">
    <name type="scientific">Streptomyces citrinus</name>
    <dbReference type="NCBI Taxonomy" id="3118173"/>
    <lineage>
        <taxon>Bacteria</taxon>
        <taxon>Bacillati</taxon>
        <taxon>Actinomycetota</taxon>
        <taxon>Actinomycetes</taxon>
        <taxon>Kitasatosporales</taxon>
        <taxon>Streptomycetaceae</taxon>
        <taxon>Streptomyces</taxon>
    </lineage>
</organism>
<reference evidence="1" key="1">
    <citation type="journal article" date="2025" name="Int. J. Syst. Evol. Microbiol.">
        <title>Streptomyces citrinus sp. nov., with yellow diffusible pigment.</title>
        <authorList>
            <person name="He Y."/>
            <person name="Yang E."/>
            <person name="Xu J."/>
            <person name="Sun Y."/>
            <person name="Sun L."/>
        </authorList>
    </citation>
    <scope>NUCLEOTIDE SEQUENCE</scope>
    <source>
        <strain evidence="1">Q6</strain>
    </source>
</reference>
<sequence>MFPVGVVAASGDAVGASGAVVSGVAMSPGVPVEADGLVLPVGPLPEPPGLVRVPDGVDGCGLVGVAVGVGGVDPDGGIVVVAGGGGAPPVEAVPDSDGGGRGGCGAGMSVGVAAGVAGLAGLSGGTRCTVPGSLEGTPGIGSTERGANGVAPMKLRTSTVVYATHRAAAP</sequence>